<dbReference type="Pfam" id="PF07400">
    <property type="entry name" value="IL11"/>
    <property type="match status" value="1"/>
</dbReference>
<keyword evidence="2" id="KW-1185">Reference proteome</keyword>
<dbReference type="AlphaFoldDB" id="A0ABD1J0G8"/>
<dbReference type="EMBL" id="JBHFQA010000021">
    <property type="protein sequence ID" value="KAL2080005.1"/>
    <property type="molecule type" value="Genomic_DNA"/>
</dbReference>
<gene>
    <name evidence="1" type="ORF">ACEWY4_023798</name>
</gene>
<dbReference type="PANTHER" id="PTHR16922:SF0">
    <property type="entry name" value="INTERLEUKIN-11"/>
    <property type="match status" value="1"/>
</dbReference>
<comment type="caution">
    <text evidence="1">The sequence shown here is derived from an EMBL/GenBank/DDBJ whole genome shotgun (WGS) entry which is preliminary data.</text>
</comment>
<name>A0ABD1J0G8_9TELE</name>
<dbReference type="SUPFAM" id="SSF47266">
    <property type="entry name" value="4-helical cytokines"/>
    <property type="match status" value="1"/>
</dbReference>
<dbReference type="InterPro" id="IPR009079">
    <property type="entry name" value="4_helix_cytokine-like_core"/>
</dbReference>
<evidence type="ECO:0000313" key="2">
    <source>
        <dbReference type="Proteomes" id="UP001591681"/>
    </source>
</evidence>
<evidence type="ECO:0000313" key="1">
    <source>
        <dbReference type="EMBL" id="KAL2080005.1"/>
    </source>
</evidence>
<dbReference type="InterPro" id="IPR020438">
    <property type="entry name" value="IL-11"/>
</dbReference>
<proteinExistence type="predicted"/>
<protein>
    <recommendedName>
        <fullName evidence="3">Interleukin-11</fullName>
    </recommendedName>
</protein>
<dbReference type="Proteomes" id="UP001591681">
    <property type="component" value="Unassembled WGS sequence"/>
</dbReference>
<evidence type="ECO:0008006" key="3">
    <source>
        <dbReference type="Google" id="ProtNLM"/>
    </source>
</evidence>
<accession>A0ABD1J0G8</accession>
<sequence>MCKFAPAAVRGLVPAGNSPSAVLLNSHVSLDVGLLLVLLPVLSLAHPHVSRLALAQDRRERDSSLRSLYTQMQRLIIAVSIAHRPFLNTTLLFIHSGLQSYRFHFDWLQKIMENRSMTVPSVTQQISRYLRHIGQLLQKQIRDPPPSPVPPQLPVLTKNWDIHVSSIAVHRNLQRFCHWSLMALYSLMHSPL</sequence>
<dbReference type="Gene3D" id="1.20.1250.10">
    <property type="match status" value="1"/>
</dbReference>
<reference evidence="1 2" key="1">
    <citation type="submission" date="2024-09" db="EMBL/GenBank/DDBJ databases">
        <title>A chromosome-level genome assembly of Gray's grenadier anchovy, Coilia grayii.</title>
        <authorList>
            <person name="Fu Z."/>
        </authorList>
    </citation>
    <scope>NUCLEOTIDE SEQUENCE [LARGE SCALE GENOMIC DNA]</scope>
    <source>
        <strain evidence="1">G4</strain>
        <tissue evidence="1">Muscle</tissue>
    </source>
</reference>
<dbReference type="PANTHER" id="PTHR16922">
    <property type="entry name" value="INTERLEUKIN 11"/>
    <property type="match status" value="1"/>
</dbReference>
<organism evidence="1 2">
    <name type="scientific">Coilia grayii</name>
    <name type="common">Gray's grenadier anchovy</name>
    <dbReference type="NCBI Taxonomy" id="363190"/>
    <lineage>
        <taxon>Eukaryota</taxon>
        <taxon>Metazoa</taxon>
        <taxon>Chordata</taxon>
        <taxon>Craniata</taxon>
        <taxon>Vertebrata</taxon>
        <taxon>Euteleostomi</taxon>
        <taxon>Actinopterygii</taxon>
        <taxon>Neopterygii</taxon>
        <taxon>Teleostei</taxon>
        <taxon>Clupei</taxon>
        <taxon>Clupeiformes</taxon>
        <taxon>Clupeoidei</taxon>
        <taxon>Engraulidae</taxon>
        <taxon>Coilinae</taxon>
        <taxon>Coilia</taxon>
    </lineage>
</organism>